<evidence type="ECO:0000256" key="3">
    <source>
        <dbReference type="PIRSR" id="PIRSR607822-1"/>
    </source>
</evidence>
<dbReference type="SMART" id="SM01260">
    <property type="entry name" value="LANC_like"/>
    <property type="match status" value="1"/>
</dbReference>
<sequence length="422" mass="47201">MEDKRYIDNPYKDYIQGEIESLQSSEQYIRSLICRHVNAILALPVSDNQYEDERENLYVGSAGIAYMFWKLHGSSKAHGLCPEPLQHAATYVQRAKESAQQFKRRSSERFSFLNGNAGIYAVSAAISKARGDDDELVEDLVNFRLGLAASKAKLHTSAGRDEVLEGRAGYLSGCYWLNDLLEKAISDEELLSICDTIIESGRTYSQKQGGPMPLMYGTYKTHYLGALHGMCGILHMLLESPWFRKGSAIAPPAGVASEIKECIDYLVGLQDEEGNYPCSLESIRYGNCKTLRQWCHGAPGFAYMLAKAYLIFNENKYLESLQRAADLIWQKGLLSKGPGLCHGIAGNGYVFLLLFRLTNEPQHLHRALKFVLMLGKPHDAQKPPDHPQSLYEGWAGAICFLIDLLEPDQAAFPFMDVFHDPA</sequence>
<dbReference type="FunFam" id="1.50.10.10:FF:000012">
    <property type="entry name" value="LanC-like protein 3"/>
    <property type="match status" value="1"/>
</dbReference>
<reference evidence="5" key="1">
    <citation type="submission" date="2018-01" db="EMBL/GenBank/DDBJ databases">
        <authorList>
            <person name="Alioto T."/>
            <person name="Alioto T."/>
        </authorList>
    </citation>
    <scope>NUCLEOTIDE SEQUENCE [LARGE SCALE GENOMIC DNA]</scope>
</reference>
<keyword evidence="5" id="KW-1185">Reference proteome</keyword>
<dbReference type="PRINTS" id="PR01951">
    <property type="entry name" value="LANCEUKARYTE"/>
</dbReference>
<dbReference type="PANTHER" id="PTHR12736:SF7">
    <property type="entry name" value="LANC-LIKE PROTEIN 3"/>
    <property type="match status" value="1"/>
</dbReference>
<comment type="similarity">
    <text evidence="1">Belongs to the LanC-like protein family.</text>
</comment>
<feature type="binding site" evidence="3">
    <location>
        <position position="341"/>
    </location>
    <ligand>
        <name>Zn(2+)</name>
        <dbReference type="ChEBI" id="CHEBI:29105"/>
    </ligand>
</feature>
<dbReference type="InterPro" id="IPR007822">
    <property type="entry name" value="LANC-like"/>
</dbReference>
<dbReference type="SUPFAM" id="SSF158745">
    <property type="entry name" value="LanC-like"/>
    <property type="match status" value="1"/>
</dbReference>
<dbReference type="PRINTS" id="PR01950">
    <property type="entry name" value="LANCSUPER"/>
</dbReference>
<dbReference type="CDD" id="cd04794">
    <property type="entry name" value="euk_LANCL"/>
    <property type="match status" value="1"/>
</dbReference>
<organism evidence="4 5">
    <name type="scientific">Drosophila guanche</name>
    <name type="common">Fruit fly</name>
    <dbReference type="NCBI Taxonomy" id="7266"/>
    <lineage>
        <taxon>Eukaryota</taxon>
        <taxon>Metazoa</taxon>
        <taxon>Ecdysozoa</taxon>
        <taxon>Arthropoda</taxon>
        <taxon>Hexapoda</taxon>
        <taxon>Insecta</taxon>
        <taxon>Pterygota</taxon>
        <taxon>Neoptera</taxon>
        <taxon>Endopterygota</taxon>
        <taxon>Diptera</taxon>
        <taxon>Brachycera</taxon>
        <taxon>Muscomorpha</taxon>
        <taxon>Ephydroidea</taxon>
        <taxon>Drosophilidae</taxon>
        <taxon>Drosophila</taxon>
        <taxon>Sophophora</taxon>
    </lineage>
</organism>
<dbReference type="AlphaFoldDB" id="A0A3B0JA10"/>
<dbReference type="OMA" id="AVCEQEH"/>
<dbReference type="InterPro" id="IPR012341">
    <property type="entry name" value="6hp_glycosidase-like_sf"/>
</dbReference>
<keyword evidence="3" id="KW-0862">Zinc</keyword>
<dbReference type="Proteomes" id="UP000268350">
    <property type="component" value="Unassembled WGS sequence"/>
</dbReference>
<dbReference type="GO" id="GO:0031179">
    <property type="term" value="P:peptide modification"/>
    <property type="evidence" value="ECO:0007669"/>
    <property type="project" value="InterPro"/>
</dbReference>
<feature type="binding site" evidence="3">
    <location>
        <position position="342"/>
    </location>
    <ligand>
        <name>Zn(2+)</name>
        <dbReference type="ChEBI" id="CHEBI:29105"/>
    </ligand>
</feature>
<evidence type="ECO:0000313" key="4">
    <source>
        <dbReference type="EMBL" id="SPP78795.1"/>
    </source>
</evidence>
<dbReference type="GO" id="GO:0005886">
    <property type="term" value="C:plasma membrane"/>
    <property type="evidence" value="ECO:0007669"/>
    <property type="project" value="TreeGrafter"/>
</dbReference>
<proteinExistence type="inferred from homology"/>
<dbReference type="EMBL" id="OUUW01000003">
    <property type="protein sequence ID" value="SPP78795.1"/>
    <property type="molecule type" value="Genomic_DNA"/>
</dbReference>
<gene>
    <name evidence="4" type="ORF">DGUA_6G011520</name>
</gene>
<evidence type="ECO:0000256" key="1">
    <source>
        <dbReference type="ARBA" id="ARBA00007179"/>
    </source>
</evidence>
<dbReference type="PANTHER" id="PTHR12736">
    <property type="entry name" value="LANC-LIKE PROTEIN"/>
    <property type="match status" value="1"/>
</dbReference>
<protein>
    <recommendedName>
        <fullName evidence="2">LanC-like protein 3 homolog</fullName>
    </recommendedName>
</protein>
<name>A0A3B0JA10_DROGU</name>
<dbReference type="InterPro" id="IPR020464">
    <property type="entry name" value="LanC-like_prot_euk"/>
</dbReference>
<dbReference type="Gene3D" id="1.50.10.10">
    <property type="match status" value="1"/>
</dbReference>
<evidence type="ECO:0000313" key="5">
    <source>
        <dbReference type="Proteomes" id="UP000268350"/>
    </source>
</evidence>
<keyword evidence="3" id="KW-0479">Metal-binding</keyword>
<evidence type="ECO:0000256" key="2">
    <source>
        <dbReference type="ARBA" id="ARBA00069999"/>
    </source>
</evidence>
<feature type="binding site" evidence="3">
    <location>
        <position position="295"/>
    </location>
    <ligand>
        <name>Zn(2+)</name>
        <dbReference type="ChEBI" id="CHEBI:29105"/>
    </ligand>
</feature>
<accession>A0A3B0JA10</accession>
<dbReference type="GO" id="GO:0046872">
    <property type="term" value="F:metal ion binding"/>
    <property type="evidence" value="ECO:0007669"/>
    <property type="project" value="UniProtKB-KW"/>
</dbReference>
<dbReference type="OrthoDB" id="10257263at2759"/>
<dbReference type="GO" id="GO:0005975">
    <property type="term" value="P:carbohydrate metabolic process"/>
    <property type="evidence" value="ECO:0007669"/>
    <property type="project" value="InterPro"/>
</dbReference>
<dbReference type="Pfam" id="PF05147">
    <property type="entry name" value="LANC_like"/>
    <property type="match status" value="1"/>
</dbReference>